<evidence type="ECO:0000259" key="4">
    <source>
        <dbReference type="Pfam" id="PF13649"/>
    </source>
</evidence>
<feature type="domain" description="Methyltransferase" evidence="4">
    <location>
        <begin position="44"/>
        <end position="137"/>
    </location>
</feature>
<keyword evidence="2 5" id="KW-0808">Transferase</keyword>
<dbReference type="Gene3D" id="3.40.50.150">
    <property type="entry name" value="Vaccinia Virus protein VP39"/>
    <property type="match status" value="1"/>
</dbReference>
<reference evidence="5 6" key="1">
    <citation type="journal article" date="2019" name="Emerg. Microbes Infect.">
        <title>Comprehensive subspecies identification of 175 nontuberculous mycobacteria species based on 7547 genomic profiles.</title>
        <authorList>
            <person name="Matsumoto Y."/>
            <person name="Kinjo T."/>
            <person name="Motooka D."/>
            <person name="Nabeya D."/>
            <person name="Jung N."/>
            <person name="Uechi K."/>
            <person name="Horii T."/>
            <person name="Iida T."/>
            <person name="Fujita J."/>
            <person name="Nakamura S."/>
        </authorList>
    </citation>
    <scope>NUCLEOTIDE SEQUENCE [LARGE SCALE GENOMIC DNA]</scope>
    <source>
        <strain evidence="5 6">JCM 17322</strain>
    </source>
</reference>
<dbReference type="Pfam" id="PF13649">
    <property type="entry name" value="Methyltransf_25"/>
    <property type="match status" value="1"/>
</dbReference>
<evidence type="ECO:0000256" key="1">
    <source>
        <dbReference type="ARBA" id="ARBA00022603"/>
    </source>
</evidence>
<organism evidence="5 6">
    <name type="scientific">Mycobacterium botniense</name>
    <dbReference type="NCBI Taxonomy" id="84962"/>
    <lineage>
        <taxon>Bacteria</taxon>
        <taxon>Bacillati</taxon>
        <taxon>Actinomycetota</taxon>
        <taxon>Actinomycetes</taxon>
        <taxon>Mycobacteriales</taxon>
        <taxon>Mycobacteriaceae</taxon>
        <taxon>Mycobacterium</taxon>
    </lineage>
</organism>
<evidence type="ECO:0000313" key="5">
    <source>
        <dbReference type="EMBL" id="GFG74755.1"/>
    </source>
</evidence>
<proteinExistence type="predicted"/>
<comment type="caution">
    <text evidence="5">The sequence shown here is derived from an EMBL/GenBank/DDBJ whole genome shotgun (WGS) entry which is preliminary data.</text>
</comment>
<evidence type="ECO:0000256" key="3">
    <source>
        <dbReference type="ARBA" id="ARBA00022691"/>
    </source>
</evidence>
<dbReference type="CDD" id="cd02440">
    <property type="entry name" value="AdoMet_MTases"/>
    <property type="match status" value="1"/>
</dbReference>
<accession>A0A7I9XY93</accession>
<dbReference type="SUPFAM" id="SSF53335">
    <property type="entry name" value="S-adenosyl-L-methionine-dependent methyltransferases"/>
    <property type="match status" value="1"/>
</dbReference>
<dbReference type="InterPro" id="IPR041698">
    <property type="entry name" value="Methyltransf_25"/>
</dbReference>
<sequence>MASRHMVFRAFYALGFTPWDGHPQSATLRELVEGNHRLPPGSALDVGCGTGDASIYLAQHGWQVTGVDFTPKALRKARAKARAAQVTVNFVDADVTHLSQAGIGPGFQLIVDNGCFHGMSGSDRELYVQEITAVAASGARLFMVAFRPSGRFGPAGVEQSEIERRFTPAWSLLSATDEPRPPDANRFSARFRARSYVLQRQA</sequence>
<gene>
    <name evidence="5" type="ORF">MBOT_21200</name>
</gene>
<keyword evidence="6" id="KW-1185">Reference proteome</keyword>
<evidence type="ECO:0000313" key="6">
    <source>
        <dbReference type="Proteomes" id="UP000465361"/>
    </source>
</evidence>
<keyword evidence="3" id="KW-0949">S-adenosyl-L-methionine</keyword>
<dbReference type="Proteomes" id="UP000465361">
    <property type="component" value="Unassembled WGS sequence"/>
</dbReference>
<dbReference type="GO" id="GO:0032259">
    <property type="term" value="P:methylation"/>
    <property type="evidence" value="ECO:0007669"/>
    <property type="project" value="UniProtKB-KW"/>
</dbReference>
<protein>
    <submittedName>
        <fullName evidence="5">SAM-dependent methyltransferase</fullName>
    </submittedName>
</protein>
<keyword evidence="1 5" id="KW-0489">Methyltransferase</keyword>
<evidence type="ECO:0000256" key="2">
    <source>
        <dbReference type="ARBA" id="ARBA00022679"/>
    </source>
</evidence>
<dbReference type="AlphaFoldDB" id="A0A7I9XY93"/>
<dbReference type="PANTHER" id="PTHR43464">
    <property type="entry name" value="METHYLTRANSFERASE"/>
    <property type="match status" value="1"/>
</dbReference>
<name>A0A7I9XY93_9MYCO</name>
<dbReference type="PANTHER" id="PTHR43464:SF19">
    <property type="entry name" value="UBIQUINONE BIOSYNTHESIS O-METHYLTRANSFERASE, MITOCHONDRIAL"/>
    <property type="match status" value="1"/>
</dbReference>
<dbReference type="GO" id="GO:0008168">
    <property type="term" value="F:methyltransferase activity"/>
    <property type="evidence" value="ECO:0007669"/>
    <property type="project" value="UniProtKB-KW"/>
</dbReference>
<dbReference type="EMBL" id="BLKW01000004">
    <property type="protein sequence ID" value="GFG74755.1"/>
    <property type="molecule type" value="Genomic_DNA"/>
</dbReference>
<dbReference type="InterPro" id="IPR029063">
    <property type="entry name" value="SAM-dependent_MTases_sf"/>
</dbReference>
<dbReference type="RefSeq" id="WP_163757028.1">
    <property type="nucleotide sequence ID" value="NZ_BLKW01000004.1"/>
</dbReference>